<organism evidence="9 10">
    <name type="scientific">Amycolatopsis antarctica</name>
    <dbReference type="NCBI Taxonomy" id="1854586"/>
    <lineage>
        <taxon>Bacteria</taxon>
        <taxon>Bacillati</taxon>
        <taxon>Actinomycetota</taxon>
        <taxon>Actinomycetes</taxon>
        <taxon>Pseudonocardiales</taxon>
        <taxon>Pseudonocardiaceae</taxon>
        <taxon>Amycolatopsis</taxon>
    </lineage>
</organism>
<gene>
    <name evidence="9" type="ORF">CFN78_04220</name>
</gene>
<comment type="subcellular location">
    <subcellularLocation>
        <location evidence="1 7">Cell membrane</location>
        <topology evidence="1 7">Multi-pass membrane protein</topology>
    </subcellularLocation>
</comment>
<feature type="domain" description="ABC transmembrane type-1" evidence="8">
    <location>
        <begin position="99"/>
        <end position="305"/>
    </location>
</feature>
<dbReference type="RefSeq" id="WP_094861243.1">
    <property type="nucleotide sequence ID" value="NZ_NKYE01000002.1"/>
</dbReference>
<evidence type="ECO:0000256" key="7">
    <source>
        <dbReference type="RuleBase" id="RU363032"/>
    </source>
</evidence>
<comment type="similarity">
    <text evidence="7">Belongs to the binding-protein-dependent transport system permease family.</text>
</comment>
<dbReference type="InterPro" id="IPR045621">
    <property type="entry name" value="BPD_transp_1_N"/>
</dbReference>
<keyword evidence="4 7" id="KW-0812">Transmembrane</keyword>
<dbReference type="CDD" id="cd06261">
    <property type="entry name" value="TM_PBP2"/>
    <property type="match status" value="1"/>
</dbReference>
<evidence type="ECO:0000313" key="10">
    <source>
        <dbReference type="Proteomes" id="UP000242444"/>
    </source>
</evidence>
<feature type="transmembrane region" description="Helical" evidence="7">
    <location>
        <begin position="105"/>
        <end position="126"/>
    </location>
</feature>
<evidence type="ECO:0000256" key="3">
    <source>
        <dbReference type="ARBA" id="ARBA00022475"/>
    </source>
</evidence>
<keyword evidence="6 7" id="KW-0472">Membrane</keyword>
<accession>A0A263DA38</accession>
<evidence type="ECO:0000256" key="6">
    <source>
        <dbReference type="ARBA" id="ARBA00023136"/>
    </source>
</evidence>
<feature type="transmembrane region" description="Helical" evidence="7">
    <location>
        <begin position="9"/>
        <end position="27"/>
    </location>
</feature>
<comment type="caution">
    <text evidence="9">The sequence shown here is derived from an EMBL/GenBank/DDBJ whole genome shotgun (WGS) entry which is preliminary data.</text>
</comment>
<dbReference type="InterPro" id="IPR000515">
    <property type="entry name" value="MetI-like"/>
</dbReference>
<evidence type="ECO:0000256" key="1">
    <source>
        <dbReference type="ARBA" id="ARBA00004651"/>
    </source>
</evidence>
<evidence type="ECO:0000256" key="5">
    <source>
        <dbReference type="ARBA" id="ARBA00022989"/>
    </source>
</evidence>
<feature type="transmembrane region" description="Helical" evidence="7">
    <location>
        <begin position="138"/>
        <end position="159"/>
    </location>
</feature>
<evidence type="ECO:0000256" key="2">
    <source>
        <dbReference type="ARBA" id="ARBA00022448"/>
    </source>
</evidence>
<keyword evidence="2 7" id="KW-0813">Transport</keyword>
<keyword evidence="10" id="KW-1185">Reference proteome</keyword>
<sequence length="319" mass="34680">MGAYLLRRLGINLLVFLLISVAIFWLVHQTPGDPIASQISPADRNAGSQELIDQRREELGLNDPVVLQYFSWFGRALRGDLGYSLSDGRPVLELLAERIGPTVELMLVGLLLSILIAFPLGMFAALRRNTIVDYLATTVSLGSVSFPPFYLGLIAIYVFTLKFQLLPSSGISDPSNPGLGDLLAHLVLPALILGFGNSGPLMRYVRSSMITELNADYVRTAEAKGASRNRVVMRHTLRNSLIPVLTVIATNLGQLLAGAVVIEQVFAWPGMGQLAITSVRSSDYPVIIGFALLVAILVLLSNLLADILYTVVDPRVRLT</sequence>
<evidence type="ECO:0000259" key="8">
    <source>
        <dbReference type="PROSITE" id="PS50928"/>
    </source>
</evidence>
<keyword evidence="5 7" id="KW-1133">Transmembrane helix</keyword>
<evidence type="ECO:0000256" key="4">
    <source>
        <dbReference type="ARBA" id="ARBA00022692"/>
    </source>
</evidence>
<dbReference type="AlphaFoldDB" id="A0A263DA38"/>
<dbReference type="Pfam" id="PF19300">
    <property type="entry name" value="BPD_transp_1_N"/>
    <property type="match status" value="1"/>
</dbReference>
<feature type="transmembrane region" description="Helical" evidence="7">
    <location>
        <begin position="286"/>
        <end position="312"/>
    </location>
</feature>
<feature type="transmembrane region" description="Helical" evidence="7">
    <location>
        <begin position="179"/>
        <end position="199"/>
    </location>
</feature>
<keyword evidence="3" id="KW-1003">Cell membrane</keyword>
<dbReference type="OrthoDB" id="147639at2"/>
<dbReference type="GO" id="GO:0055085">
    <property type="term" value="P:transmembrane transport"/>
    <property type="evidence" value="ECO:0007669"/>
    <property type="project" value="InterPro"/>
</dbReference>
<dbReference type="Proteomes" id="UP000242444">
    <property type="component" value="Unassembled WGS sequence"/>
</dbReference>
<dbReference type="PROSITE" id="PS50928">
    <property type="entry name" value="ABC_TM1"/>
    <property type="match status" value="1"/>
</dbReference>
<evidence type="ECO:0000313" key="9">
    <source>
        <dbReference type="EMBL" id="OZM74346.1"/>
    </source>
</evidence>
<dbReference type="EMBL" id="NKYE01000002">
    <property type="protein sequence ID" value="OZM74346.1"/>
    <property type="molecule type" value="Genomic_DNA"/>
</dbReference>
<reference evidence="9 10" key="1">
    <citation type="submission" date="2017-07" db="EMBL/GenBank/DDBJ databases">
        <title>Amycolatopsis antarcticus sp. nov., isolated from the surface of an Antarcticus brown macroalga.</title>
        <authorList>
            <person name="Wang J."/>
            <person name="Leiva S."/>
            <person name="Huang J."/>
            <person name="Huang Y."/>
        </authorList>
    </citation>
    <scope>NUCLEOTIDE SEQUENCE [LARGE SCALE GENOMIC DNA]</scope>
    <source>
        <strain evidence="9 10">AU-G6</strain>
    </source>
</reference>
<dbReference type="InParanoid" id="A0A263DA38"/>
<dbReference type="SUPFAM" id="SSF161098">
    <property type="entry name" value="MetI-like"/>
    <property type="match status" value="1"/>
</dbReference>
<dbReference type="GO" id="GO:0005886">
    <property type="term" value="C:plasma membrane"/>
    <property type="evidence" value="ECO:0007669"/>
    <property type="project" value="UniProtKB-SubCell"/>
</dbReference>
<dbReference type="InterPro" id="IPR035906">
    <property type="entry name" value="MetI-like_sf"/>
</dbReference>
<dbReference type="Gene3D" id="1.10.3720.10">
    <property type="entry name" value="MetI-like"/>
    <property type="match status" value="1"/>
</dbReference>
<proteinExistence type="inferred from homology"/>
<dbReference type="Pfam" id="PF00528">
    <property type="entry name" value="BPD_transp_1"/>
    <property type="match status" value="1"/>
</dbReference>
<feature type="transmembrane region" description="Helical" evidence="7">
    <location>
        <begin position="240"/>
        <end position="266"/>
    </location>
</feature>
<protein>
    <submittedName>
        <fullName evidence="9">Peptide permease</fullName>
    </submittedName>
</protein>
<dbReference type="PANTHER" id="PTHR43163">
    <property type="entry name" value="DIPEPTIDE TRANSPORT SYSTEM PERMEASE PROTEIN DPPB-RELATED"/>
    <property type="match status" value="1"/>
</dbReference>
<dbReference type="PANTHER" id="PTHR43163:SF6">
    <property type="entry name" value="DIPEPTIDE TRANSPORT SYSTEM PERMEASE PROTEIN DPPB-RELATED"/>
    <property type="match status" value="1"/>
</dbReference>
<name>A0A263DA38_9PSEU</name>